<dbReference type="InterPro" id="IPR011051">
    <property type="entry name" value="RmlC_Cupin_sf"/>
</dbReference>
<evidence type="ECO:0008006" key="4">
    <source>
        <dbReference type="Google" id="ProtNLM"/>
    </source>
</evidence>
<dbReference type="PANTHER" id="PTHR34571">
    <property type="entry name" value="(S)-UREIDOGLYCINE AMINOHYDROLASE"/>
    <property type="match status" value="1"/>
</dbReference>
<proteinExistence type="predicted"/>
<dbReference type="SUPFAM" id="SSF51182">
    <property type="entry name" value="RmlC-like cupins"/>
    <property type="match status" value="1"/>
</dbReference>
<keyword evidence="1" id="KW-0732">Signal</keyword>
<dbReference type="PANTHER" id="PTHR34571:SF1">
    <property type="entry name" value="(S)-UREIDOGLYCINE AMINOHYDROLASE"/>
    <property type="match status" value="1"/>
</dbReference>
<reference evidence="2 3" key="1">
    <citation type="journal article" date="2024" name="Nat. Commun.">
        <title>Phylogenomics reveals the evolutionary origins of lichenization in chlorophyte algae.</title>
        <authorList>
            <person name="Puginier C."/>
            <person name="Libourel C."/>
            <person name="Otte J."/>
            <person name="Skaloud P."/>
            <person name="Haon M."/>
            <person name="Grisel S."/>
            <person name="Petersen M."/>
            <person name="Berrin J.G."/>
            <person name="Delaux P.M."/>
            <person name="Dal Grande F."/>
            <person name="Keller J."/>
        </authorList>
    </citation>
    <scope>NUCLEOTIDE SEQUENCE [LARGE SCALE GENOMIC DNA]</scope>
    <source>
        <strain evidence="2 3">SAG 216-7</strain>
    </source>
</reference>
<evidence type="ECO:0000313" key="2">
    <source>
        <dbReference type="EMBL" id="KAK9907663.1"/>
    </source>
</evidence>
<comment type="caution">
    <text evidence="2">The sequence shown here is derived from an EMBL/GenBank/DDBJ whole genome shotgun (WGS) entry which is preliminary data.</text>
</comment>
<dbReference type="EMBL" id="JALJOT010000009">
    <property type="protein sequence ID" value="KAK9907663.1"/>
    <property type="molecule type" value="Genomic_DNA"/>
</dbReference>
<evidence type="ECO:0000313" key="3">
    <source>
        <dbReference type="Proteomes" id="UP001491310"/>
    </source>
</evidence>
<dbReference type="InterPro" id="IPR044697">
    <property type="entry name" value="UGlyAH_cupin_C"/>
</dbReference>
<gene>
    <name evidence="2" type="ORF">WJX75_007791</name>
</gene>
<keyword evidence="3" id="KW-1185">Reference proteome</keyword>
<dbReference type="Gene3D" id="2.60.120.10">
    <property type="entry name" value="Jelly Rolls"/>
    <property type="match status" value="1"/>
</dbReference>
<feature type="signal peptide" evidence="1">
    <location>
        <begin position="1"/>
        <end position="29"/>
    </location>
</feature>
<sequence>MTSHSWDAKIFNAAFLLPCLLGPFRGVRSQTLENFSWDYAPILSDTRDQTIQFSDLPGFTRSTYRRDHALITPESRVWAGQPGWVNATTAHLISPTAATGANFVMFLAKLAPEGVAGAPPKGIERFIFVLDGLVDVAVGSAKAAEQLHADDYAYFPADTPHSISSVHGAGLVVLERRYALPGRKASFQSGSTQSQPVLPCAGEVFLLRKLLPQTGDYDFNVHVMDFAPGEYLNVKEVHYNQHGLLLAAGQGIYRLADEWYPVQSGDAIWMAPYVVQWYAALGTQPSRYILYKDTTVDPGL</sequence>
<dbReference type="NCBIfam" id="TIGR03214">
    <property type="entry name" value="ura-cupin"/>
    <property type="match status" value="1"/>
</dbReference>
<protein>
    <recommendedName>
        <fullName evidence="4">RmlC-like cupin</fullName>
    </recommendedName>
</protein>
<dbReference type="InterPro" id="IPR014710">
    <property type="entry name" value="RmlC-like_jellyroll"/>
</dbReference>
<name>A0ABR2YLI2_9CHLO</name>
<dbReference type="Proteomes" id="UP001491310">
    <property type="component" value="Unassembled WGS sequence"/>
</dbReference>
<dbReference type="InterPro" id="IPR017627">
    <property type="entry name" value="UGHY"/>
</dbReference>
<accession>A0ABR2YLI2</accession>
<evidence type="ECO:0000256" key="1">
    <source>
        <dbReference type="SAM" id="SignalP"/>
    </source>
</evidence>
<organism evidence="2 3">
    <name type="scientific">Coccomyxa subellipsoidea</name>
    <dbReference type="NCBI Taxonomy" id="248742"/>
    <lineage>
        <taxon>Eukaryota</taxon>
        <taxon>Viridiplantae</taxon>
        <taxon>Chlorophyta</taxon>
        <taxon>core chlorophytes</taxon>
        <taxon>Trebouxiophyceae</taxon>
        <taxon>Trebouxiophyceae incertae sedis</taxon>
        <taxon>Coccomyxaceae</taxon>
        <taxon>Coccomyxa</taxon>
    </lineage>
</organism>
<dbReference type="CDD" id="cd02212">
    <property type="entry name" value="cupin_UGlyAH_C"/>
    <property type="match status" value="1"/>
</dbReference>
<feature type="chain" id="PRO_5046539790" description="RmlC-like cupin" evidence="1">
    <location>
        <begin position="30"/>
        <end position="300"/>
    </location>
</feature>